<dbReference type="AlphaFoldDB" id="B6FWU2"/>
<reference evidence="1 2" key="1">
    <citation type="submission" date="2008-09" db="EMBL/GenBank/DDBJ databases">
        <authorList>
            <person name="Fulton L."/>
            <person name="Clifton S."/>
            <person name="Fulton B."/>
            <person name="Xu J."/>
            <person name="Minx P."/>
            <person name="Pepin K.H."/>
            <person name="Johnson M."/>
            <person name="Thiruvilangam P."/>
            <person name="Bhonagiri V."/>
            <person name="Nash W.E."/>
            <person name="Mardis E.R."/>
            <person name="Wilson R.K."/>
        </authorList>
    </citation>
    <scope>NUCLEOTIDE SEQUENCE [LARGE SCALE GENOMIC DNA]</scope>
    <source>
        <strain evidence="1 2">DSM 13275</strain>
    </source>
</reference>
<dbReference type="Gene3D" id="1.10.260.40">
    <property type="entry name" value="lambda repressor-like DNA-binding domains"/>
    <property type="match status" value="1"/>
</dbReference>
<accession>B6FWU2</accession>
<evidence type="ECO:0000313" key="1">
    <source>
        <dbReference type="EMBL" id="EEA86003.1"/>
    </source>
</evidence>
<dbReference type="EMBL" id="ABWP01000011">
    <property type="protein sequence ID" value="EEA86003.1"/>
    <property type="molecule type" value="Genomic_DNA"/>
</dbReference>
<dbReference type="GO" id="GO:0003677">
    <property type="term" value="F:DNA binding"/>
    <property type="evidence" value="ECO:0007669"/>
    <property type="project" value="InterPro"/>
</dbReference>
<organism evidence="1 2">
    <name type="scientific">Peptacetobacter hiranonis (strain DSM 13275 / JCM 10541 / KCTC 15199 / TO-931)</name>
    <name type="common">Clostridium hiranonis</name>
    <dbReference type="NCBI Taxonomy" id="500633"/>
    <lineage>
        <taxon>Bacteria</taxon>
        <taxon>Bacillati</taxon>
        <taxon>Bacillota</taxon>
        <taxon>Clostridia</taxon>
        <taxon>Peptostreptococcales</taxon>
        <taxon>Peptostreptococcaceae</taxon>
        <taxon>Peptacetobacter</taxon>
    </lineage>
</organism>
<dbReference type="STRING" id="500633.CLOHIR_00341"/>
<name>B6FWU2_PEPHT</name>
<dbReference type="InterPro" id="IPR010982">
    <property type="entry name" value="Lambda_DNA-bd_dom_sf"/>
</dbReference>
<sequence>MDDLMLLKGQLPKKDWYWGNIRFSGIGFTGKQDNYQLNNNIDDFLEKVNRDPSTEIKHIKYLNDNDGCTDVLITYRYQLSEEELEEANKLKEENFKRRIEYAKRRSEKEDFPNEIAKNLRILRAILDESEYEFAWRTRIEESDIRNVESGKKEITDEMLRAIKKRFPCISIKTFTNGEREDF</sequence>
<dbReference type="Proteomes" id="UP000003178">
    <property type="component" value="Unassembled WGS sequence"/>
</dbReference>
<comment type="caution">
    <text evidence="1">The sequence shown here is derived from an EMBL/GenBank/DDBJ whole genome shotgun (WGS) entry which is preliminary data.</text>
</comment>
<evidence type="ECO:0000313" key="2">
    <source>
        <dbReference type="Proteomes" id="UP000003178"/>
    </source>
</evidence>
<keyword evidence="2" id="KW-1185">Reference proteome</keyword>
<proteinExistence type="predicted"/>
<dbReference type="RefSeq" id="WP_006439263.1">
    <property type="nucleotide sequence ID" value="NZ_DS995355.1"/>
</dbReference>
<protein>
    <submittedName>
        <fullName evidence="1">Uncharacterized protein</fullName>
    </submittedName>
</protein>
<dbReference type="SUPFAM" id="SSF47413">
    <property type="entry name" value="lambda repressor-like DNA-binding domains"/>
    <property type="match status" value="1"/>
</dbReference>
<reference evidence="1 2" key="2">
    <citation type="submission" date="2008-10" db="EMBL/GenBank/DDBJ databases">
        <title>Draft genome sequence of Clostridium hiranonis (DSM 13275).</title>
        <authorList>
            <person name="Sudarsanam P."/>
            <person name="Ley R."/>
            <person name="Guruge J."/>
            <person name="Turnbaugh P.J."/>
            <person name="Mahowald M."/>
            <person name="Liep D."/>
            <person name="Gordon J."/>
        </authorList>
    </citation>
    <scope>NUCLEOTIDE SEQUENCE [LARGE SCALE GENOMIC DNA]</scope>
    <source>
        <strain evidence="1 2">DSM 13275</strain>
    </source>
</reference>
<dbReference type="HOGENOM" id="CLU_1575748_0_0_9"/>
<gene>
    <name evidence="1" type="ORF">CLOHIR_00341</name>
</gene>